<name>A0ABT4BRX9_9FIRM</name>
<keyword evidence="7" id="KW-1185">Reference proteome</keyword>
<dbReference type="Gene3D" id="3.40.50.2300">
    <property type="match status" value="2"/>
</dbReference>
<dbReference type="Pfam" id="PF00356">
    <property type="entry name" value="LacI"/>
    <property type="match status" value="1"/>
</dbReference>
<keyword evidence="1" id="KW-0805">Transcription regulation</keyword>
<dbReference type="Gene3D" id="1.10.260.40">
    <property type="entry name" value="lambda repressor-like DNA-binding domains"/>
    <property type="match status" value="1"/>
</dbReference>
<dbReference type="Proteomes" id="UP001082703">
    <property type="component" value="Unassembled WGS sequence"/>
</dbReference>
<dbReference type="PROSITE" id="PS50932">
    <property type="entry name" value="HTH_LACI_2"/>
    <property type="match status" value="1"/>
</dbReference>
<dbReference type="PRINTS" id="PR00036">
    <property type="entry name" value="HTHLACI"/>
</dbReference>
<protein>
    <submittedName>
        <fullName evidence="6">LacI family DNA-binding transcriptional regulator</fullName>
    </submittedName>
</protein>
<reference evidence="6 7" key="1">
    <citation type="submission" date="2022-11" db="EMBL/GenBank/DDBJ databases">
        <authorList>
            <person name="Caiyu Z."/>
        </authorList>
    </citation>
    <scope>NUCLEOTIDE SEQUENCE [LARGE SCALE GENOMIC DNA]</scope>
    <source>
        <strain evidence="6 7">YR-4</strain>
    </source>
</reference>
<evidence type="ECO:0000259" key="5">
    <source>
        <dbReference type="PROSITE" id="PS50943"/>
    </source>
</evidence>
<evidence type="ECO:0000259" key="4">
    <source>
        <dbReference type="PROSITE" id="PS50932"/>
    </source>
</evidence>
<proteinExistence type="predicted"/>
<dbReference type="GO" id="GO:0003677">
    <property type="term" value="F:DNA binding"/>
    <property type="evidence" value="ECO:0007669"/>
    <property type="project" value="UniProtKB-KW"/>
</dbReference>
<evidence type="ECO:0000313" key="6">
    <source>
        <dbReference type="EMBL" id="MCY1712691.1"/>
    </source>
</evidence>
<dbReference type="CDD" id="cd06267">
    <property type="entry name" value="PBP1_LacI_sugar_binding-like"/>
    <property type="match status" value="1"/>
</dbReference>
<gene>
    <name evidence="6" type="ORF">OUY18_00265</name>
</gene>
<evidence type="ECO:0000256" key="1">
    <source>
        <dbReference type="ARBA" id="ARBA00023015"/>
    </source>
</evidence>
<dbReference type="SUPFAM" id="SSF53822">
    <property type="entry name" value="Periplasmic binding protein-like I"/>
    <property type="match status" value="1"/>
</dbReference>
<dbReference type="InterPro" id="IPR010982">
    <property type="entry name" value="Lambda_DNA-bd_dom_sf"/>
</dbReference>
<dbReference type="PROSITE" id="PS00356">
    <property type="entry name" value="HTH_LACI_1"/>
    <property type="match status" value="1"/>
</dbReference>
<dbReference type="CDD" id="cd01392">
    <property type="entry name" value="HTH_LacI"/>
    <property type="match status" value="1"/>
</dbReference>
<sequence length="336" mass="37515">MTTIKDIAKEAGVSYTTVSNVIHGRTSRVSSQTIAQINEIIKRSGYAPNMSARSLVSNSSKVIGIINHLVPKASGGFIADPFHSAFIGAVEETLRENGYYLMLRTVEDSMDLLSFLRNWNIDGMFFTGLFEDEFFDTLSSVDVPIVLIDSYINHPNMQNVGLEDYKGGYLATKYLIENGHRNIAFASPPIRSHGVVEERLRGYRQALDEFHIPYQEQFLFQGEFDVQSDMLLSRQIAAHKEITAVFATADILAAGIIAGLHDIGLNVPNDISVVGFDDVTLCQLISPTLTTIHQDTVEKGKAAVEFMMNRLNNNRVEEHQKILPVHLIERKSVKRI</sequence>
<accession>A0ABT4BRX9</accession>
<comment type="caution">
    <text evidence="6">The sequence shown here is derived from an EMBL/GenBank/DDBJ whole genome shotgun (WGS) entry which is preliminary data.</text>
</comment>
<dbReference type="InterPro" id="IPR001387">
    <property type="entry name" value="Cro/C1-type_HTH"/>
</dbReference>
<dbReference type="RefSeq" id="WP_268056703.1">
    <property type="nucleotide sequence ID" value="NZ_JAPOHA010000001.1"/>
</dbReference>
<dbReference type="PANTHER" id="PTHR30146">
    <property type="entry name" value="LACI-RELATED TRANSCRIPTIONAL REPRESSOR"/>
    <property type="match status" value="1"/>
</dbReference>
<dbReference type="InterPro" id="IPR028082">
    <property type="entry name" value="Peripla_BP_I"/>
</dbReference>
<dbReference type="Pfam" id="PF13377">
    <property type="entry name" value="Peripla_BP_3"/>
    <property type="match status" value="1"/>
</dbReference>
<feature type="domain" description="HTH cro/C1-type" evidence="5">
    <location>
        <begin position="3"/>
        <end position="37"/>
    </location>
</feature>
<feature type="domain" description="HTH lacI-type" evidence="4">
    <location>
        <begin position="2"/>
        <end position="57"/>
    </location>
</feature>
<evidence type="ECO:0000313" key="7">
    <source>
        <dbReference type="Proteomes" id="UP001082703"/>
    </source>
</evidence>
<dbReference type="InterPro" id="IPR000843">
    <property type="entry name" value="HTH_LacI"/>
</dbReference>
<dbReference type="PROSITE" id="PS50943">
    <property type="entry name" value="HTH_CROC1"/>
    <property type="match status" value="1"/>
</dbReference>
<evidence type="ECO:0000256" key="3">
    <source>
        <dbReference type="ARBA" id="ARBA00023163"/>
    </source>
</evidence>
<dbReference type="EMBL" id="JAPOHA010000001">
    <property type="protein sequence ID" value="MCY1712691.1"/>
    <property type="molecule type" value="Genomic_DNA"/>
</dbReference>
<dbReference type="InterPro" id="IPR046335">
    <property type="entry name" value="LacI/GalR-like_sensor"/>
</dbReference>
<evidence type="ECO:0000256" key="2">
    <source>
        <dbReference type="ARBA" id="ARBA00023125"/>
    </source>
</evidence>
<dbReference type="PANTHER" id="PTHR30146:SF24">
    <property type="entry name" value="XYLOSE OPERON REGULATORY PROTEIN"/>
    <property type="match status" value="1"/>
</dbReference>
<keyword evidence="2 6" id="KW-0238">DNA-binding</keyword>
<dbReference type="SUPFAM" id="SSF47413">
    <property type="entry name" value="lambda repressor-like DNA-binding domains"/>
    <property type="match status" value="1"/>
</dbReference>
<organism evidence="6 7">
    <name type="scientific">Caproiciproducens galactitolivorans</name>
    <dbReference type="NCBI Taxonomy" id="642589"/>
    <lineage>
        <taxon>Bacteria</taxon>
        <taxon>Bacillati</taxon>
        <taxon>Bacillota</taxon>
        <taxon>Clostridia</taxon>
        <taxon>Eubacteriales</taxon>
        <taxon>Acutalibacteraceae</taxon>
        <taxon>Caproiciproducens</taxon>
    </lineage>
</organism>
<keyword evidence="3" id="KW-0804">Transcription</keyword>
<dbReference type="SMART" id="SM00354">
    <property type="entry name" value="HTH_LACI"/>
    <property type="match status" value="1"/>
</dbReference>